<evidence type="ECO:0000313" key="1">
    <source>
        <dbReference type="EMBL" id="MBB4275545.1"/>
    </source>
</evidence>
<proteinExistence type="predicted"/>
<name>A0A7W6RN51_9HYPH</name>
<evidence type="ECO:0000313" key="2">
    <source>
        <dbReference type="Proteomes" id="UP000533641"/>
    </source>
</evidence>
<comment type="caution">
    <text evidence="1">The sequence shown here is derived from an EMBL/GenBank/DDBJ whole genome shotgun (WGS) entry which is preliminary data.</text>
</comment>
<dbReference type="EMBL" id="JACIGM010000006">
    <property type="protein sequence ID" value="MBB4275545.1"/>
    <property type="molecule type" value="Genomic_DNA"/>
</dbReference>
<organism evidence="1 2">
    <name type="scientific">Rhizobium mongolense</name>
    <dbReference type="NCBI Taxonomy" id="57676"/>
    <lineage>
        <taxon>Bacteria</taxon>
        <taxon>Pseudomonadati</taxon>
        <taxon>Pseudomonadota</taxon>
        <taxon>Alphaproteobacteria</taxon>
        <taxon>Hyphomicrobiales</taxon>
        <taxon>Rhizobiaceae</taxon>
        <taxon>Rhizobium/Agrobacterium group</taxon>
        <taxon>Rhizobium</taxon>
    </lineage>
</organism>
<gene>
    <name evidence="1" type="ORF">GGE12_003334</name>
</gene>
<sequence length="64" mass="7421">MGRPAYWSGARSMLSSDEDMYEKSSMEDILSSFEKARVWRPTISSPLIKTVDERTMRSSHSQYN</sequence>
<protein>
    <submittedName>
        <fullName evidence="1">Uncharacterized protein</fullName>
    </submittedName>
</protein>
<dbReference type="Proteomes" id="UP000533641">
    <property type="component" value="Unassembled WGS sequence"/>
</dbReference>
<dbReference type="AlphaFoldDB" id="A0A7W6RN51"/>
<accession>A0A7W6RN51</accession>
<reference evidence="1 2" key="1">
    <citation type="submission" date="2020-08" db="EMBL/GenBank/DDBJ databases">
        <title>Genomic Encyclopedia of Type Strains, Phase IV (KMG-V): Genome sequencing to study the core and pangenomes of soil and plant-associated prokaryotes.</title>
        <authorList>
            <person name="Whitman W."/>
        </authorList>
    </citation>
    <scope>NUCLEOTIDE SEQUENCE [LARGE SCALE GENOMIC DNA]</scope>
    <source>
        <strain evidence="1 2">SEMIA 402</strain>
    </source>
</reference>